<dbReference type="Proteomes" id="UP001596091">
    <property type="component" value="Unassembled WGS sequence"/>
</dbReference>
<evidence type="ECO:0000259" key="4">
    <source>
        <dbReference type="Pfam" id="PF04577"/>
    </source>
</evidence>
<evidence type="ECO:0000313" key="5">
    <source>
        <dbReference type="EMBL" id="MFC5862843.1"/>
    </source>
</evidence>
<evidence type="ECO:0000256" key="3">
    <source>
        <dbReference type="ARBA" id="ARBA00023180"/>
    </source>
</evidence>
<feature type="domain" description="Glycosyltransferase 61 catalytic" evidence="4">
    <location>
        <begin position="170"/>
        <end position="341"/>
    </location>
</feature>
<dbReference type="Pfam" id="PF04577">
    <property type="entry name" value="Glyco_transf_61"/>
    <property type="match status" value="1"/>
</dbReference>
<accession>A0ABW1EIN5</accession>
<organism evidence="5 6">
    <name type="scientific">Acidicapsa dinghuensis</name>
    <dbReference type="NCBI Taxonomy" id="2218256"/>
    <lineage>
        <taxon>Bacteria</taxon>
        <taxon>Pseudomonadati</taxon>
        <taxon>Acidobacteriota</taxon>
        <taxon>Terriglobia</taxon>
        <taxon>Terriglobales</taxon>
        <taxon>Acidobacteriaceae</taxon>
        <taxon>Acidicapsa</taxon>
    </lineage>
</organism>
<evidence type="ECO:0000256" key="1">
    <source>
        <dbReference type="ARBA" id="ARBA00022676"/>
    </source>
</evidence>
<keyword evidence="3" id="KW-0325">Glycoprotein</keyword>
<protein>
    <submittedName>
        <fullName evidence="5">Glycosyltransferase family 61 protein</fullName>
    </submittedName>
</protein>
<keyword evidence="6" id="KW-1185">Reference proteome</keyword>
<dbReference type="PANTHER" id="PTHR20961">
    <property type="entry name" value="GLYCOSYLTRANSFERASE"/>
    <property type="match status" value="1"/>
</dbReference>
<evidence type="ECO:0000256" key="2">
    <source>
        <dbReference type="ARBA" id="ARBA00022679"/>
    </source>
</evidence>
<dbReference type="RefSeq" id="WP_263336810.1">
    <property type="nucleotide sequence ID" value="NZ_JAGSYH010000003.1"/>
</dbReference>
<proteinExistence type="predicted"/>
<dbReference type="InterPro" id="IPR049625">
    <property type="entry name" value="Glyco_transf_61_cat"/>
</dbReference>
<sequence length="406" mass="46322">MRQPYGSGLHPSPRGVKARAHWLRWKAGRAIKKGLLRPLNRVGLSQAMIEKVIWAKDRIGQEVKNYRVFHPAQTVKIADTPHEMEFLQTVRAYRTGSLGLDEVFVCEVSPAMFYPYLGVVANESFEVFGDSVLLPHRFETSDIYMSFRPRQVDRRSGPVSSIQRIDSYSFWHWFADCLPQIITLERYMQGEPLTLLMGDNLGGFQRETLKLMLPETMQVEFVPAERWIATDRFILPSYLSGRRSGYIHPGYYEEIRCRIAKGVGLPELVAKPDLRIYLSRGTAGRRRVLNESELVQLLERYGFQTAFPERLSMREQVELFQRAEAIVAPHGGALGGMVFSTHAKLLVLYPEKHPGEYFYTMARSLGLEHYGVTGNWEGGEDSVEDFAVDLNRIEELLAGPMGLKTC</sequence>
<reference evidence="6" key="1">
    <citation type="journal article" date="2019" name="Int. J. Syst. Evol. Microbiol.">
        <title>The Global Catalogue of Microorganisms (GCM) 10K type strain sequencing project: providing services to taxonomists for standard genome sequencing and annotation.</title>
        <authorList>
            <consortium name="The Broad Institute Genomics Platform"/>
            <consortium name="The Broad Institute Genome Sequencing Center for Infectious Disease"/>
            <person name="Wu L."/>
            <person name="Ma J."/>
        </authorList>
    </citation>
    <scope>NUCLEOTIDE SEQUENCE [LARGE SCALE GENOMIC DNA]</scope>
    <source>
        <strain evidence="6">JCM 4087</strain>
    </source>
</reference>
<dbReference type="InterPro" id="IPR007657">
    <property type="entry name" value="Glycosyltransferase_61"/>
</dbReference>
<keyword evidence="1" id="KW-0328">Glycosyltransferase</keyword>
<dbReference type="EMBL" id="JBHSPH010000002">
    <property type="protein sequence ID" value="MFC5862843.1"/>
    <property type="molecule type" value="Genomic_DNA"/>
</dbReference>
<dbReference type="PANTHER" id="PTHR20961:SF150">
    <property type="entry name" value="GLYCOSYLTRANSFERASE FAMILY 61 PROTEIN"/>
    <property type="match status" value="1"/>
</dbReference>
<evidence type="ECO:0000313" key="6">
    <source>
        <dbReference type="Proteomes" id="UP001596091"/>
    </source>
</evidence>
<name>A0ABW1EIN5_9BACT</name>
<keyword evidence="2" id="KW-0808">Transferase</keyword>
<comment type="caution">
    <text evidence="5">The sequence shown here is derived from an EMBL/GenBank/DDBJ whole genome shotgun (WGS) entry which is preliminary data.</text>
</comment>
<gene>
    <name evidence="5" type="ORF">ACFPT7_11115</name>
</gene>